<reference evidence="2 3" key="1">
    <citation type="journal article" date="2023" name="G3 (Bethesda)">
        <title>A chromosome-length genome assembly and annotation of blackberry (Rubus argutus, cv. 'Hillquist').</title>
        <authorList>
            <person name="Bruna T."/>
            <person name="Aryal R."/>
            <person name="Dudchenko O."/>
            <person name="Sargent D.J."/>
            <person name="Mead D."/>
            <person name="Buti M."/>
            <person name="Cavallini A."/>
            <person name="Hytonen T."/>
            <person name="Andres J."/>
            <person name="Pham M."/>
            <person name="Weisz D."/>
            <person name="Mascagni F."/>
            <person name="Usai G."/>
            <person name="Natali L."/>
            <person name="Bassil N."/>
            <person name="Fernandez G.E."/>
            <person name="Lomsadze A."/>
            <person name="Armour M."/>
            <person name="Olukolu B."/>
            <person name="Poorten T."/>
            <person name="Britton C."/>
            <person name="Davik J."/>
            <person name="Ashrafi H."/>
            <person name="Aiden E.L."/>
            <person name="Borodovsky M."/>
            <person name="Worthington M."/>
        </authorList>
    </citation>
    <scope>NUCLEOTIDE SEQUENCE [LARGE SCALE GENOMIC DNA]</scope>
    <source>
        <strain evidence="2">PI 553951</strain>
    </source>
</reference>
<keyword evidence="3" id="KW-1185">Reference proteome</keyword>
<accession>A0AAW1X702</accession>
<dbReference type="InterPro" id="IPR055296">
    <property type="entry name" value="SRL2-like"/>
</dbReference>
<sequence>MPPGSLTDEEAFPEPNGSQSDRKTSLSINTLDILNVNQLLDSVLETAQHVASFPVSTTPVPYDQMKSQCEALVTGKQQKMAVIHSFKHQVETKAIVLSTENENNSYASLPMALESSKGDLKLKTNEQIEVKNQLLLCSREYGQHSFKLPPSSPYDKFLKAAGC</sequence>
<dbReference type="PANTHER" id="PTHR46087:SF1">
    <property type="entry name" value="ARM REPEAT SUPERFAMILY PROTEIN"/>
    <property type="match status" value="1"/>
</dbReference>
<protein>
    <submittedName>
        <fullName evidence="2">Uncharacterized protein</fullName>
    </submittedName>
</protein>
<evidence type="ECO:0000256" key="1">
    <source>
        <dbReference type="SAM" id="MobiDB-lite"/>
    </source>
</evidence>
<evidence type="ECO:0000313" key="3">
    <source>
        <dbReference type="Proteomes" id="UP001457282"/>
    </source>
</evidence>
<organism evidence="2 3">
    <name type="scientific">Rubus argutus</name>
    <name type="common">Southern blackberry</name>
    <dbReference type="NCBI Taxonomy" id="59490"/>
    <lineage>
        <taxon>Eukaryota</taxon>
        <taxon>Viridiplantae</taxon>
        <taxon>Streptophyta</taxon>
        <taxon>Embryophyta</taxon>
        <taxon>Tracheophyta</taxon>
        <taxon>Spermatophyta</taxon>
        <taxon>Magnoliopsida</taxon>
        <taxon>eudicotyledons</taxon>
        <taxon>Gunneridae</taxon>
        <taxon>Pentapetalae</taxon>
        <taxon>rosids</taxon>
        <taxon>fabids</taxon>
        <taxon>Rosales</taxon>
        <taxon>Rosaceae</taxon>
        <taxon>Rosoideae</taxon>
        <taxon>Rosoideae incertae sedis</taxon>
        <taxon>Rubus</taxon>
    </lineage>
</organism>
<evidence type="ECO:0000313" key="2">
    <source>
        <dbReference type="EMBL" id="KAK9932299.1"/>
    </source>
</evidence>
<dbReference type="Proteomes" id="UP001457282">
    <property type="component" value="Unassembled WGS sequence"/>
</dbReference>
<feature type="region of interest" description="Disordered" evidence="1">
    <location>
        <begin position="1"/>
        <end position="24"/>
    </location>
</feature>
<dbReference type="EMBL" id="JBEDUW010000004">
    <property type="protein sequence ID" value="KAK9932299.1"/>
    <property type="molecule type" value="Genomic_DNA"/>
</dbReference>
<name>A0AAW1X702_RUBAR</name>
<dbReference type="PANTHER" id="PTHR46087">
    <property type="entry name" value="PUTATIVE, EXPRESSED-RELATED"/>
    <property type="match status" value="1"/>
</dbReference>
<comment type="caution">
    <text evidence="2">The sequence shown here is derived from an EMBL/GenBank/DDBJ whole genome shotgun (WGS) entry which is preliminary data.</text>
</comment>
<gene>
    <name evidence="2" type="ORF">M0R45_019542</name>
</gene>
<dbReference type="AlphaFoldDB" id="A0AAW1X702"/>
<proteinExistence type="predicted"/>